<sequence>MSTYFSSRVFQLTLQSYFQSRCVAVSNSVAREFSCHPHSSRCEGNSKHLPSRLAPCIPTLPPVLCHAAAASAAAALANALLILARLDPGGTRRCQTRQRQLYQ</sequence>
<comment type="caution">
    <text evidence="1">The sequence shown here is derived from an EMBL/GenBank/DDBJ whole genome shotgun (WGS) entry which is preliminary data.</text>
</comment>
<dbReference type="EMBL" id="VSRR010026881">
    <property type="protein sequence ID" value="MPC67864.1"/>
    <property type="molecule type" value="Genomic_DNA"/>
</dbReference>
<keyword evidence="2" id="KW-1185">Reference proteome</keyword>
<dbReference type="Proteomes" id="UP000324222">
    <property type="component" value="Unassembled WGS sequence"/>
</dbReference>
<accession>A0A5B7HGZ1</accession>
<gene>
    <name evidence="1" type="ORF">E2C01_062050</name>
</gene>
<protein>
    <submittedName>
        <fullName evidence="1">Uncharacterized protein</fullName>
    </submittedName>
</protein>
<organism evidence="1 2">
    <name type="scientific">Portunus trituberculatus</name>
    <name type="common">Swimming crab</name>
    <name type="synonym">Neptunus trituberculatus</name>
    <dbReference type="NCBI Taxonomy" id="210409"/>
    <lineage>
        <taxon>Eukaryota</taxon>
        <taxon>Metazoa</taxon>
        <taxon>Ecdysozoa</taxon>
        <taxon>Arthropoda</taxon>
        <taxon>Crustacea</taxon>
        <taxon>Multicrustacea</taxon>
        <taxon>Malacostraca</taxon>
        <taxon>Eumalacostraca</taxon>
        <taxon>Eucarida</taxon>
        <taxon>Decapoda</taxon>
        <taxon>Pleocyemata</taxon>
        <taxon>Brachyura</taxon>
        <taxon>Eubrachyura</taxon>
        <taxon>Portunoidea</taxon>
        <taxon>Portunidae</taxon>
        <taxon>Portuninae</taxon>
        <taxon>Portunus</taxon>
    </lineage>
</organism>
<dbReference type="AlphaFoldDB" id="A0A5B7HGZ1"/>
<proteinExistence type="predicted"/>
<name>A0A5B7HGZ1_PORTR</name>
<reference evidence="1 2" key="1">
    <citation type="submission" date="2019-05" db="EMBL/GenBank/DDBJ databases">
        <title>Another draft genome of Portunus trituberculatus and its Hox gene families provides insights of decapod evolution.</title>
        <authorList>
            <person name="Jeong J.-H."/>
            <person name="Song I."/>
            <person name="Kim S."/>
            <person name="Choi T."/>
            <person name="Kim D."/>
            <person name="Ryu S."/>
            <person name="Kim W."/>
        </authorList>
    </citation>
    <scope>NUCLEOTIDE SEQUENCE [LARGE SCALE GENOMIC DNA]</scope>
    <source>
        <tissue evidence="1">Muscle</tissue>
    </source>
</reference>
<evidence type="ECO:0000313" key="2">
    <source>
        <dbReference type="Proteomes" id="UP000324222"/>
    </source>
</evidence>
<evidence type="ECO:0000313" key="1">
    <source>
        <dbReference type="EMBL" id="MPC67864.1"/>
    </source>
</evidence>